<name>C7CLI4_METED</name>
<dbReference type="KEGG" id="mdi:METDI3161"/>
<evidence type="ECO:0000313" key="3">
    <source>
        <dbReference type="Proteomes" id="UP000008070"/>
    </source>
</evidence>
<feature type="region of interest" description="Disordered" evidence="1">
    <location>
        <begin position="1"/>
        <end position="22"/>
    </location>
</feature>
<organism evidence="2 3">
    <name type="scientific">Methylorubrum extorquens (strain DSM 6343 / CIP 106787 / DM4)</name>
    <name type="common">Methylobacterium extorquens</name>
    <dbReference type="NCBI Taxonomy" id="661410"/>
    <lineage>
        <taxon>Bacteria</taxon>
        <taxon>Pseudomonadati</taxon>
        <taxon>Pseudomonadota</taxon>
        <taxon>Alphaproteobacteria</taxon>
        <taxon>Hyphomicrobiales</taxon>
        <taxon>Methylobacteriaceae</taxon>
        <taxon>Methylorubrum</taxon>
    </lineage>
</organism>
<proteinExistence type="predicted"/>
<protein>
    <submittedName>
        <fullName evidence="2">Uncharacterized protein</fullName>
    </submittedName>
</protein>
<reference evidence="3" key="1">
    <citation type="journal article" date="2009" name="PLoS ONE">
        <title>Methylobacterium genome sequences: a reference blueprint to investigate microbial metabolism of C1 compounds from natural and industrial sources.</title>
        <authorList>
            <person name="Vuilleumier S."/>
            <person name="Chistoserdova L."/>
            <person name="Lee M.-C."/>
            <person name="Bringel F."/>
            <person name="Lajus A."/>
            <person name="Zhou Y."/>
            <person name="Gourion B."/>
            <person name="Barbe V."/>
            <person name="Chang J."/>
            <person name="Cruveiller S."/>
            <person name="Dossat C."/>
            <person name="Gillett W."/>
            <person name="Gruffaz C."/>
            <person name="Haugen E."/>
            <person name="Hourcade E."/>
            <person name="Levy R."/>
            <person name="Mangenot S."/>
            <person name="Muller E."/>
            <person name="Nadalig T."/>
            <person name="Pagni M."/>
            <person name="Penny C."/>
            <person name="Peyraud R."/>
            <person name="Robinson D.G."/>
            <person name="Roche D."/>
            <person name="Rouy Z."/>
            <person name="Saenampechek C."/>
            <person name="Salvignol G."/>
            <person name="Vallenet D."/>
            <person name="Wu Z."/>
            <person name="Marx C.J."/>
            <person name="Vorholt J.A."/>
            <person name="Olson M.V."/>
            <person name="Kaul R."/>
            <person name="Weissenbach J."/>
            <person name="Medigue C."/>
            <person name="Lidstrom M.E."/>
        </authorList>
    </citation>
    <scope>NUCLEOTIDE SEQUENCE [LARGE SCALE GENOMIC DNA]</scope>
    <source>
        <strain evidence="3">DSM 6343 / CIP 106787 / DM4</strain>
    </source>
</reference>
<dbReference type="Proteomes" id="UP000008070">
    <property type="component" value="Chromosome"/>
</dbReference>
<evidence type="ECO:0000256" key="1">
    <source>
        <dbReference type="SAM" id="MobiDB-lite"/>
    </source>
</evidence>
<gene>
    <name evidence="2" type="ORF">METD_I3161</name>
</gene>
<dbReference type="EMBL" id="FP103042">
    <property type="protein sequence ID" value="CAX24813.1"/>
    <property type="molecule type" value="Genomic_DNA"/>
</dbReference>
<accession>C7CLI4</accession>
<sequence length="37" mass="3948">MPSRFRRGSGSGDDPQIGFHGLTLGPNLFTVDLAALF</sequence>
<dbReference type="AlphaFoldDB" id="C7CLI4"/>
<evidence type="ECO:0000313" key="2">
    <source>
        <dbReference type="EMBL" id="CAX24813.1"/>
    </source>
</evidence>
<dbReference type="HOGENOM" id="CLU_3345777_0_0_5"/>